<evidence type="ECO:0000256" key="1">
    <source>
        <dbReference type="SAM" id="Coils"/>
    </source>
</evidence>
<protein>
    <submittedName>
        <fullName evidence="3">Uncharacterized protein</fullName>
    </submittedName>
</protein>
<keyword evidence="4" id="KW-1185">Reference proteome</keyword>
<evidence type="ECO:0000313" key="3">
    <source>
        <dbReference type="EMBL" id="MUL35866.1"/>
    </source>
</evidence>
<feature type="transmembrane region" description="Helical" evidence="2">
    <location>
        <begin position="140"/>
        <end position="165"/>
    </location>
</feature>
<organism evidence="3 4">
    <name type="scientific">Gloeocapsopsis dulcis AAB1 = 1H9</name>
    <dbReference type="NCBI Taxonomy" id="1433147"/>
    <lineage>
        <taxon>Bacteria</taxon>
        <taxon>Bacillati</taxon>
        <taxon>Cyanobacteriota</taxon>
        <taxon>Cyanophyceae</taxon>
        <taxon>Oscillatoriophycideae</taxon>
        <taxon>Chroococcales</taxon>
        <taxon>Chroococcaceae</taxon>
        <taxon>Gloeocapsopsis</taxon>
        <taxon>Gloeocapsopsis dulcis</taxon>
    </lineage>
</organism>
<keyword evidence="2" id="KW-0812">Transmembrane</keyword>
<accession>A0A6N8FV87</accession>
<dbReference type="RefSeq" id="WP_105221967.1">
    <property type="nucleotide sequence ID" value="NZ_CAWNSU010000122.1"/>
</dbReference>
<sequence length="173" mass="18833">MQATDTDDFQKQVLSRLDKLDNDIKALQLQLPQLRVVEDTVYTSPDVEDTAHVGGVIYRKVSSEGSEHTTLVARRTYRGYFKKQEISEKAAMPSVPTVLLEETSPKPPSQQQSTQVYIDINKEIRERGDRAIATAAGGAFLGGLIAQLPGAIAGGAFGAIFGLFVRTKKSSHA</sequence>
<reference evidence="3 4" key="1">
    <citation type="journal article" date="2019" name="Front. Microbiol.">
        <title>Genomic Features for Desiccation Tolerance and Sugar Biosynthesis in the Extremophile Gloeocapsopsis sp. UTEX B3054.</title>
        <authorList>
            <person name="Urrejola C."/>
            <person name="Alcorta J."/>
            <person name="Salas L."/>
            <person name="Vasquez M."/>
            <person name="Polz M.F."/>
            <person name="Vicuna R."/>
            <person name="Diez B."/>
        </authorList>
    </citation>
    <scope>NUCLEOTIDE SEQUENCE [LARGE SCALE GENOMIC DNA]</scope>
    <source>
        <strain evidence="3 4">1H9</strain>
    </source>
</reference>
<dbReference type="AlphaFoldDB" id="A0A6N8FV87"/>
<dbReference type="Proteomes" id="UP000441797">
    <property type="component" value="Unassembled WGS sequence"/>
</dbReference>
<name>A0A6N8FV87_9CHRO</name>
<keyword evidence="2" id="KW-0472">Membrane</keyword>
<evidence type="ECO:0000313" key="4">
    <source>
        <dbReference type="Proteomes" id="UP000441797"/>
    </source>
</evidence>
<proteinExistence type="predicted"/>
<feature type="coiled-coil region" evidence="1">
    <location>
        <begin position="10"/>
        <end position="37"/>
    </location>
</feature>
<keyword evidence="1" id="KW-0175">Coiled coil</keyword>
<dbReference type="EMBL" id="NAPY01000006">
    <property type="protein sequence ID" value="MUL35866.1"/>
    <property type="molecule type" value="Genomic_DNA"/>
</dbReference>
<gene>
    <name evidence="3" type="ORF">BWI75_05750</name>
</gene>
<comment type="caution">
    <text evidence="3">The sequence shown here is derived from an EMBL/GenBank/DDBJ whole genome shotgun (WGS) entry which is preliminary data.</text>
</comment>
<keyword evidence="2" id="KW-1133">Transmembrane helix</keyword>
<evidence type="ECO:0000256" key="2">
    <source>
        <dbReference type="SAM" id="Phobius"/>
    </source>
</evidence>